<keyword evidence="3" id="KW-1185">Reference proteome</keyword>
<dbReference type="EMBL" id="CP000771">
    <property type="protein sequence ID" value="ABS61371.1"/>
    <property type="molecule type" value="Genomic_DNA"/>
</dbReference>
<keyword evidence="1" id="KW-0812">Transmembrane</keyword>
<dbReference type="AlphaFoldDB" id="A7HN88"/>
<reference evidence="2 3" key="1">
    <citation type="submission" date="2007-07" db="EMBL/GenBank/DDBJ databases">
        <title>Complete sequence of Fervidobacterium nodosum Rt17-B1.</title>
        <authorList>
            <consortium name="US DOE Joint Genome Institute"/>
            <person name="Copeland A."/>
            <person name="Lucas S."/>
            <person name="Lapidus A."/>
            <person name="Barry K."/>
            <person name="Glavina del Rio T."/>
            <person name="Dalin E."/>
            <person name="Tice H."/>
            <person name="Pitluck S."/>
            <person name="Saunders E."/>
            <person name="Brettin T."/>
            <person name="Bruce D."/>
            <person name="Detter J.C."/>
            <person name="Han C."/>
            <person name="Schmutz J."/>
            <person name="Larimer F."/>
            <person name="Land M."/>
            <person name="Hauser L."/>
            <person name="Kyrpides N."/>
            <person name="Mikhailova N."/>
            <person name="Nelson K."/>
            <person name="Gogarten J.P."/>
            <person name="Noll K."/>
            <person name="Richardson P."/>
        </authorList>
    </citation>
    <scope>NUCLEOTIDE SEQUENCE [LARGE SCALE GENOMIC DNA]</scope>
    <source>
        <strain evidence="3">ATCC 35602 / DSM 5306 / Rt17-B1</strain>
    </source>
</reference>
<dbReference type="eggNOG" id="COG5341">
    <property type="taxonomic scope" value="Bacteria"/>
</dbReference>
<dbReference type="KEGG" id="fno:Fnod_1528"/>
<evidence type="ECO:0000313" key="2">
    <source>
        <dbReference type="EMBL" id="ABS61371.1"/>
    </source>
</evidence>
<dbReference type="Proteomes" id="UP000002415">
    <property type="component" value="Chromosome"/>
</dbReference>
<dbReference type="STRING" id="381764.Fnod_1528"/>
<organism evidence="2 3">
    <name type="scientific">Fervidobacterium nodosum (strain ATCC 35602 / DSM 5306 / Rt17-B1)</name>
    <dbReference type="NCBI Taxonomy" id="381764"/>
    <lineage>
        <taxon>Bacteria</taxon>
        <taxon>Thermotogati</taxon>
        <taxon>Thermotogota</taxon>
        <taxon>Thermotogae</taxon>
        <taxon>Thermotogales</taxon>
        <taxon>Fervidobacteriaceae</taxon>
        <taxon>Fervidobacterium</taxon>
    </lineage>
</organism>
<accession>A7HN88</accession>
<dbReference type="Pfam" id="PF07009">
    <property type="entry name" value="NusG_II"/>
    <property type="match status" value="1"/>
</dbReference>
<keyword evidence="1" id="KW-0472">Membrane</keyword>
<proteinExistence type="predicted"/>
<dbReference type="InterPro" id="IPR038690">
    <property type="entry name" value="NusG_2_sf"/>
</dbReference>
<feature type="transmembrane region" description="Helical" evidence="1">
    <location>
        <begin position="10"/>
        <end position="29"/>
    </location>
</feature>
<evidence type="ECO:0000256" key="1">
    <source>
        <dbReference type="SAM" id="Phobius"/>
    </source>
</evidence>
<protein>
    <submittedName>
        <fullName evidence="2">Uncharacterized protein</fullName>
    </submittedName>
</protein>
<dbReference type="CDD" id="cd09846">
    <property type="entry name" value="DUF1312"/>
    <property type="match status" value="1"/>
</dbReference>
<dbReference type="OrthoDB" id="47603at2"/>
<keyword evidence="1" id="KW-1133">Transmembrane helix</keyword>
<evidence type="ECO:0000313" key="3">
    <source>
        <dbReference type="Proteomes" id="UP000002415"/>
    </source>
</evidence>
<gene>
    <name evidence="2" type="ordered locus">Fnod_1528</name>
</gene>
<name>A7HN88_FERNB</name>
<dbReference type="RefSeq" id="WP_011994676.1">
    <property type="nucleotide sequence ID" value="NC_009718.1"/>
</dbReference>
<reference evidence="2 3" key="2">
    <citation type="journal article" date="2009" name="Proc. Natl. Acad. Sci. U.S.A.">
        <title>On the chimeric nature, thermophilic origin, and phylogenetic placement of the Thermotogales.</title>
        <authorList>
            <person name="Zhaxybayeva O."/>
            <person name="Swithers K.S."/>
            <person name="Lapierre P."/>
            <person name="Fournier G.P."/>
            <person name="Bickhart D.M."/>
            <person name="DeBoy R.T."/>
            <person name="Nelson K.E."/>
            <person name="Nesbo C.L."/>
            <person name="Doolittle W.F."/>
            <person name="Gogarten J.P."/>
            <person name="Noll K.M."/>
        </authorList>
    </citation>
    <scope>NUCLEOTIDE SEQUENCE [LARGE SCALE GENOMIC DNA]</scope>
    <source>
        <strain evidence="3">ATCC 35602 / DSM 5306 / Rt17-B1</strain>
    </source>
</reference>
<dbReference type="Gene3D" id="2.60.320.10">
    <property type="entry name" value="N-utilization substance G protein NusG, insert domain"/>
    <property type="match status" value="1"/>
</dbReference>
<sequence length="123" mass="14200">MRKDFKKADFVIFVVVLSIAVIFLVGKIFRKVDNYKGVVVRISGKETYYFDKPGEWKINNEDGKYITTLHYDGNFIWVTESNCPDKICEKTGKVKPGGSIICVPNRTIIEFKKVNQNIDVETW</sequence>
<dbReference type="HOGENOM" id="CLU_130936_3_1_0"/>